<dbReference type="Pfam" id="PF00096">
    <property type="entry name" value="zf-C2H2"/>
    <property type="match status" value="2"/>
</dbReference>
<sequence length="177" mass="20960">MTNSDTSFDIELKKMSRIEETRNTRRDSAISLDDDLKQCMQGIKQPLPSPIPFNDTFLLPHVQSTVKLPRLSTVIASIDFNFPYFEKHKSMPPLYPQKKKTHMSSPFVCKHIIDPVTGTLCHQTFRRSYDLSRHQMIHLKYRPLFHCTHCDRKFTRLDALRRHERIQKHNSRINKNE</sequence>
<evidence type="ECO:0000256" key="2">
    <source>
        <dbReference type="ARBA" id="ARBA00022737"/>
    </source>
</evidence>
<protein>
    <recommendedName>
        <fullName evidence="6">C2H2-type domain-containing protein</fullName>
    </recommendedName>
</protein>
<gene>
    <name evidence="7" type="ORF">BCV71DRAFT_3615</name>
</gene>
<dbReference type="GO" id="GO:0005634">
    <property type="term" value="C:nucleus"/>
    <property type="evidence" value="ECO:0007669"/>
    <property type="project" value="TreeGrafter"/>
</dbReference>
<dbReference type="PROSITE" id="PS00028">
    <property type="entry name" value="ZINC_FINGER_C2H2_1"/>
    <property type="match status" value="1"/>
</dbReference>
<dbReference type="Gene3D" id="3.30.160.60">
    <property type="entry name" value="Classic Zinc Finger"/>
    <property type="match status" value="2"/>
</dbReference>
<keyword evidence="2" id="KW-0677">Repeat</keyword>
<dbReference type="InterPro" id="IPR036236">
    <property type="entry name" value="Znf_C2H2_sf"/>
</dbReference>
<dbReference type="InterPro" id="IPR050331">
    <property type="entry name" value="Zinc_finger"/>
</dbReference>
<dbReference type="PROSITE" id="PS50157">
    <property type="entry name" value="ZINC_FINGER_C2H2_2"/>
    <property type="match status" value="2"/>
</dbReference>
<dbReference type="InterPro" id="IPR013087">
    <property type="entry name" value="Znf_C2H2_type"/>
</dbReference>
<dbReference type="SMART" id="SM00355">
    <property type="entry name" value="ZnF_C2H2"/>
    <property type="match status" value="2"/>
</dbReference>
<reference evidence="7 8" key="1">
    <citation type="journal article" date="2016" name="Proc. Natl. Acad. Sci. U.S.A.">
        <title>Lipid metabolic changes in an early divergent fungus govern the establishment of a mutualistic symbiosis with endobacteria.</title>
        <authorList>
            <person name="Lastovetsky O.A."/>
            <person name="Gaspar M.L."/>
            <person name="Mondo S.J."/>
            <person name="LaButti K.M."/>
            <person name="Sandor L."/>
            <person name="Grigoriev I.V."/>
            <person name="Henry S.A."/>
            <person name="Pawlowska T.E."/>
        </authorList>
    </citation>
    <scope>NUCLEOTIDE SEQUENCE [LARGE SCALE GENOMIC DNA]</scope>
    <source>
        <strain evidence="7 8">ATCC 11559</strain>
    </source>
</reference>
<dbReference type="GO" id="GO:0008270">
    <property type="term" value="F:zinc ion binding"/>
    <property type="evidence" value="ECO:0007669"/>
    <property type="project" value="UniProtKB-KW"/>
</dbReference>
<evidence type="ECO:0000256" key="5">
    <source>
        <dbReference type="PROSITE-ProRule" id="PRU00042"/>
    </source>
</evidence>
<proteinExistence type="predicted"/>
<dbReference type="PANTHER" id="PTHR16515:SF58">
    <property type="entry name" value="ZINC FINGER PROTEIN 22"/>
    <property type="match status" value="1"/>
</dbReference>
<keyword evidence="3 5" id="KW-0863">Zinc-finger</keyword>
<evidence type="ECO:0000256" key="1">
    <source>
        <dbReference type="ARBA" id="ARBA00022723"/>
    </source>
</evidence>
<dbReference type="AlphaFoldDB" id="A0A1X0RZ51"/>
<evidence type="ECO:0000256" key="4">
    <source>
        <dbReference type="ARBA" id="ARBA00022833"/>
    </source>
</evidence>
<evidence type="ECO:0000313" key="7">
    <source>
        <dbReference type="EMBL" id="ORE17345.1"/>
    </source>
</evidence>
<dbReference type="GO" id="GO:0010468">
    <property type="term" value="P:regulation of gene expression"/>
    <property type="evidence" value="ECO:0007669"/>
    <property type="project" value="TreeGrafter"/>
</dbReference>
<organism evidence="7 8">
    <name type="scientific">Rhizopus microsporus</name>
    <dbReference type="NCBI Taxonomy" id="58291"/>
    <lineage>
        <taxon>Eukaryota</taxon>
        <taxon>Fungi</taxon>
        <taxon>Fungi incertae sedis</taxon>
        <taxon>Mucoromycota</taxon>
        <taxon>Mucoromycotina</taxon>
        <taxon>Mucoromycetes</taxon>
        <taxon>Mucorales</taxon>
        <taxon>Mucorineae</taxon>
        <taxon>Rhizopodaceae</taxon>
        <taxon>Rhizopus</taxon>
    </lineage>
</organism>
<dbReference type="SUPFAM" id="SSF57667">
    <property type="entry name" value="beta-beta-alpha zinc fingers"/>
    <property type="match status" value="1"/>
</dbReference>
<feature type="domain" description="C2H2-type" evidence="6">
    <location>
        <begin position="107"/>
        <end position="143"/>
    </location>
</feature>
<accession>A0A1X0RZ51</accession>
<feature type="domain" description="C2H2-type" evidence="6">
    <location>
        <begin position="145"/>
        <end position="174"/>
    </location>
</feature>
<keyword evidence="4" id="KW-0862">Zinc</keyword>
<dbReference type="PANTHER" id="PTHR16515">
    <property type="entry name" value="PR DOMAIN ZINC FINGER PROTEIN"/>
    <property type="match status" value="1"/>
</dbReference>
<evidence type="ECO:0000259" key="6">
    <source>
        <dbReference type="PROSITE" id="PS50157"/>
    </source>
</evidence>
<evidence type="ECO:0000313" key="8">
    <source>
        <dbReference type="Proteomes" id="UP000242381"/>
    </source>
</evidence>
<dbReference type="VEuPathDB" id="FungiDB:BCV72DRAFT_307524"/>
<dbReference type="EMBL" id="KV921358">
    <property type="protein sequence ID" value="ORE17345.1"/>
    <property type="molecule type" value="Genomic_DNA"/>
</dbReference>
<dbReference type="Proteomes" id="UP000242381">
    <property type="component" value="Unassembled WGS sequence"/>
</dbReference>
<keyword evidence="1" id="KW-0479">Metal-binding</keyword>
<name>A0A1X0RZ51_RHIZD</name>
<evidence type="ECO:0000256" key="3">
    <source>
        <dbReference type="ARBA" id="ARBA00022771"/>
    </source>
</evidence>